<dbReference type="PROSITE" id="PS50865">
    <property type="entry name" value="ZF_MYND_2"/>
    <property type="match status" value="1"/>
</dbReference>
<dbReference type="Proteomes" id="UP000006906">
    <property type="component" value="Chromosome 12"/>
</dbReference>
<dbReference type="OrthoDB" id="550075at2759"/>
<dbReference type="GO" id="GO:0008270">
    <property type="term" value="F:zinc ion binding"/>
    <property type="evidence" value="ECO:0007669"/>
    <property type="project" value="UniProtKB-KW"/>
</dbReference>
<organism evidence="6 7">
    <name type="scientific">Chlamydomonas reinhardtii</name>
    <name type="common">Chlamydomonas smithii</name>
    <dbReference type="NCBI Taxonomy" id="3055"/>
    <lineage>
        <taxon>Eukaryota</taxon>
        <taxon>Viridiplantae</taxon>
        <taxon>Chlorophyta</taxon>
        <taxon>core chlorophytes</taxon>
        <taxon>Chlorophyceae</taxon>
        <taxon>CS clade</taxon>
        <taxon>Chlamydomonadales</taxon>
        <taxon>Chlamydomonadaceae</taxon>
        <taxon>Chlamydomonas</taxon>
    </lineage>
</organism>
<dbReference type="Gramene" id="PNW75768">
    <property type="protein sequence ID" value="PNW75768"/>
    <property type="gene ID" value="CHLRE_12g561350v5"/>
</dbReference>
<evidence type="ECO:0000256" key="4">
    <source>
        <dbReference type="PROSITE-ProRule" id="PRU00134"/>
    </source>
</evidence>
<reference evidence="6 7" key="1">
    <citation type="journal article" date="2007" name="Science">
        <title>The Chlamydomonas genome reveals the evolution of key animal and plant functions.</title>
        <authorList>
            <person name="Merchant S.S."/>
            <person name="Prochnik S.E."/>
            <person name="Vallon O."/>
            <person name="Harris E.H."/>
            <person name="Karpowicz S.J."/>
            <person name="Witman G.B."/>
            <person name="Terry A."/>
            <person name="Salamov A."/>
            <person name="Fritz-Laylin L.K."/>
            <person name="Marechal-Drouard L."/>
            <person name="Marshall W.F."/>
            <person name="Qu L.H."/>
            <person name="Nelson D.R."/>
            <person name="Sanderfoot A.A."/>
            <person name="Spalding M.H."/>
            <person name="Kapitonov V.V."/>
            <person name="Ren Q."/>
            <person name="Ferris P."/>
            <person name="Lindquist E."/>
            <person name="Shapiro H."/>
            <person name="Lucas S.M."/>
            <person name="Grimwood J."/>
            <person name="Schmutz J."/>
            <person name="Cardol P."/>
            <person name="Cerutti H."/>
            <person name="Chanfreau G."/>
            <person name="Chen C.L."/>
            <person name="Cognat V."/>
            <person name="Croft M.T."/>
            <person name="Dent R."/>
            <person name="Dutcher S."/>
            <person name="Fernandez E."/>
            <person name="Fukuzawa H."/>
            <person name="Gonzalez-Ballester D."/>
            <person name="Gonzalez-Halphen D."/>
            <person name="Hallmann A."/>
            <person name="Hanikenne M."/>
            <person name="Hippler M."/>
            <person name="Inwood W."/>
            <person name="Jabbari K."/>
            <person name="Kalanon M."/>
            <person name="Kuras R."/>
            <person name="Lefebvre P.A."/>
            <person name="Lemaire S.D."/>
            <person name="Lobanov A.V."/>
            <person name="Lohr M."/>
            <person name="Manuell A."/>
            <person name="Meier I."/>
            <person name="Mets L."/>
            <person name="Mittag M."/>
            <person name="Mittelmeier T."/>
            <person name="Moroney J.V."/>
            <person name="Moseley J."/>
            <person name="Napoli C."/>
            <person name="Nedelcu A.M."/>
            <person name="Niyogi K."/>
            <person name="Novoselov S.V."/>
            <person name="Paulsen I.T."/>
            <person name="Pazour G."/>
            <person name="Purton S."/>
            <person name="Ral J.P."/>
            <person name="Riano-Pachon D.M."/>
            <person name="Riekhof W."/>
            <person name="Rymarquis L."/>
            <person name="Schroda M."/>
            <person name="Stern D."/>
            <person name="Umen J."/>
            <person name="Willows R."/>
            <person name="Wilson N."/>
            <person name="Zimmer S.L."/>
            <person name="Allmer J."/>
            <person name="Balk J."/>
            <person name="Bisova K."/>
            <person name="Chen C.J."/>
            <person name="Elias M."/>
            <person name="Gendler K."/>
            <person name="Hauser C."/>
            <person name="Lamb M.R."/>
            <person name="Ledford H."/>
            <person name="Long J.C."/>
            <person name="Minagawa J."/>
            <person name="Page M.D."/>
            <person name="Pan J."/>
            <person name="Pootakham W."/>
            <person name="Roje S."/>
            <person name="Rose A."/>
            <person name="Stahlberg E."/>
            <person name="Terauchi A.M."/>
            <person name="Yang P."/>
            <person name="Ball S."/>
            <person name="Bowler C."/>
            <person name="Dieckmann C.L."/>
            <person name="Gladyshev V.N."/>
            <person name="Green P."/>
            <person name="Jorgensen R."/>
            <person name="Mayfield S."/>
            <person name="Mueller-Roeber B."/>
            <person name="Rajamani S."/>
            <person name="Sayre R.T."/>
            <person name="Brokstein P."/>
            <person name="Dubchak I."/>
            <person name="Goodstein D."/>
            <person name="Hornick L."/>
            <person name="Huang Y.W."/>
            <person name="Jhaveri J."/>
            <person name="Luo Y."/>
            <person name="Martinez D."/>
            <person name="Ngau W.C."/>
            <person name="Otillar B."/>
            <person name="Poliakov A."/>
            <person name="Porter A."/>
            <person name="Szajkowski L."/>
            <person name="Werner G."/>
            <person name="Zhou K."/>
            <person name="Grigoriev I.V."/>
            <person name="Rokhsar D.S."/>
            <person name="Grossman A.R."/>
        </authorList>
    </citation>
    <scope>NUCLEOTIDE SEQUENCE [LARGE SCALE GENOMIC DNA]</scope>
    <source>
        <strain evidence="7">CC-503</strain>
    </source>
</reference>
<protein>
    <recommendedName>
        <fullName evidence="5">MYND-type domain-containing protein</fullName>
    </recommendedName>
</protein>
<proteinExistence type="predicted"/>
<dbReference type="AlphaFoldDB" id="A0A2K3D5G5"/>
<dbReference type="InterPro" id="IPR002893">
    <property type="entry name" value="Znf_MYND"/>
</dbReference>
<evidence type="ECO:0000313" key="6">
    <source>
        <dbReference type="EMBL" id="PNW75768.1"/>
    </source>
</evidence>
<evidence type="ECO:0000256" key="1">
    <source>
        <dbReference type="ARBA" id="ARBA00022723"/>
    </source>
</evidence>
<dbReference type="RefSeq" id="XP_042918824.1">
    <property type="nucleotide sequence ID" value="XM_043069180.1"/>
</dbReference>
<evidence type="ECO:0000313" key="7">
    <source>
        <dbReference type="Proteomes" id="UP000006906"/>
    </source>
</evidence>
<evidence type="ECO:0000256" key="2">
    <source>
        <dbReference type="ARBA" id="ARBA00022771"/>
    </source>
</evidence>
<keyword evidence="2 4" id="KW-0863">Zinc-finger</keyword>
<evidence type="ECO:0000256" key="3">
    <source>
        <dbReference type="ARBA" id="ARBA00022833"/>
    </source>
</evidence>
<dbReference type="KEGG" id="cre:CHLRE_12g561350v5"/>
<keyword evidence="7" id="KW-1185">Reference proteome</keyword>
<dbReference type="EMBL" id="CM008973">
    <property type="protein sequence ID" value="PNW75768.1"/>
    <property type="molecule type" value="Genomic_DNA"/>
</dbReference>
<name>A0A2K3D5G5_CHLRE</name>
<keyword evidence="1" id="KW-0479">Metal-binding</keyword>
<dbReference type="SUPFAM" id="SSF144232">
    <property type="entry name" value="HIT/MYND zinc finger-like"/>
    <property type="match status" value="1"/>
</dbReference>
<dbReference type="GeneID" id="66055870"/>
<keyword evidence="3" id="KW-0862">Zinc</keyword>
<sequence>MSGATKEGAVKIGQLFLFAHHLTSGWMTVHAMLMSRIWQAARHVERLAGARFAFVEVPASGLGAPANTRRVTEVDCEEAVARWMRTGNGPFTAMKPHQEAVDPQLYMHMSADEFVLVLCALYCSNRGNKPVAFKLATNLLSSAAVQTRIREVLVPRVAARGAGQTWKMSAEQLESVWLTECMLGLLEGVAEGAVPAGSDAAVQARKVLVAAGVRMEELQPHCGPLVLSVSIRAATGAGDTATVCRLSALMARLGDEAGNDLAAATGHYATISNILSGKALGTSGAGGRNPYPLCKLRAMLAKANAAERRLARWNMGTVIVDNVSTQMLTTLRDSMAELAHLPDTAEIHLPYKLGRGDAPAASARPASGAAATATAAAAAGAQSSTRGAASATSPASAPAASCSQAGGASASAAPAAVGNKACHGCGMALPRLQKCSRCRQRWYCSEACQVKDWRAGHKAECKRLAAEAGAEAEAAAK</sequence>
<gene>
    <name evidence="6" type="ORF">CHLRE_12g561350v5</name>
</gene>
<dbReference type="InParanoid" id="A0A2K3D5G5"/>
<accession>A0A2K3D5G5</accession>
<dbReference type="Gene3D" id="6.10.140.2220">
    <property type="match status" value="1"/>
</dbReference>
<dbReference type="PROSITE" id="PS01360">
    <property type="entry name" value="ZF_MYND_1"/>
    <property type="match status" value="1"/>
</dbReference>
<evidence type="ECO:0000259" key="5">
    <source>
        <dbReference type="PROSITE" id="PS50865"/>
    </source>
</evidence>
<dbReference type="Pfam" id="PF01753">
    <property type="entry name" value="zf-MYND"/>
    <property type="match status" value="1"/>
</dbReference>
<feature type="domain" description="MYND-type" evidence="5">
    <location>
        <begin position="422"/>
        <end position="461"/>
    </location>
</feature>
<dbReference type="ExpressionAtlas" id="A0A2K3D5G5">
    <property type="expression patterns" value="baseline and differential"/>
</dbReference>